<proteinExistence type="predicted"/>
<dbReference type="PANTHER" id="PTHR16255">
    <property type="entry name" value="REQUIRED FOR MEIOTIC NUCLEAR DIVISION PROTEIN 1 HOMOLOG"/>
    <property type="match status" value="1"/>
</dbReference>
<dbReference type="InterPro" id="IPR003734">
    <property type="entry name" value="DUF155"/>
</dbReference>
<keyword evidence="3" id="KW-1185">Reference proteome</keyword>
<dbReference type="AlphaFoldDB" id="A0A1M4V6T7"/>
<organism evidence="2 3">
    <name type="scientific">Caloramator proteoclasticus DSM 10124</name>
    <dbReference type="NCBI Taxonomy" id="1121262"/>
    <lineage>
        <taxon>Bacteria</taxon>
        <taxon>Bacillati</taxon>
        <taxon>Bacillota</taxon>
        <taxon>Clostridia</taxon>
        <taxon>Eubacteriales</taxon>
        <taxon>Clostridiaceae</taxon>
        <taxon>Caloramator</taxon>
    </lineage>
</organism>
<name>A0A1M4V6T7_9CLOT</name>
<evidence type="ECO:0000313" key="2">
    <source>
        <dbReference type="EMBL" id="SHE64568.1"/>
    </source>
</evidence>
<dbReference type="PANTHER" id="PTHR16255:SF1">
    <property type="entry name" value="REQUIRED FOR MEIOTIC NUCLEAR DIVISION PROTEIN 1 HOMOLOG"/>
    <property type="match status" value="1"/>
</dbReference>
<dbReference type="InterPro" id="IPR051624">
    <property type="entry name" value="RMD1/Sad1-interacting"/>
</dbReference>
<accession>A0A1M4V6T7</accession>
<sequence>MNYEFKASFISNEINLYKIANHFGINKKFKWEEPLILDDRNLKGIIPHPNNKYVYIFHFGCIVSANLAFHELRDVIEYLKRVDTTLKNNTPFNYIEDFKLILDNRVKDVELNYDSVKVNYFKPYYMEIIATILAKSVALKKIEVDIDNLLDEIENIIEYLDHGKLHLSDNQLAKMSSKVLRFKYNTISYIMLLDKPDIAWKLEDAEEFFMNLSELFELKDRYEKIRHKTEVLLDITEVFTSLTHAKRGTKLEWMVIILFIVEIVMSIIEKIL</sequence>
<dbReference type="Pfam" id="PF02582">
    <property type="entry name" value="DUF155"/>
    <property type="match status" value="1"/>
</dbReference>
<evidence type="ECO:0000259" key="1">
    <source>
        <dbReference type="Pfam" id="PF02582"/>
    </source>
</evidence>
<protein>
    <submittedName>
        <fullName evidence="2">Uncharacterized protein, Rmd1/YagE family</fullName>
    </submittedName>
</protein>
<dbReference type="RefSeq" id="WP_027309003.1">
    <property type="nucleotide sequence ID" value="NZ_FQVG01000010.1"/>
</dbReference>
<feature type="domain" description="DUF155" evidence="1">
    <location>
        <begin position="54"/>
        <end position="224"/>
    </location>
</feature>
<reference evidence="3" key="1">
    <citation type="submission" date="2016-11" db="EMBL/GenBank/DDBJ databases">
        <authorList>
            <person name="Varghese N."/>
            <person name="Submissions S."/>
        </authorList>
    </citation>
    <scope>NUCLEOTIDE SEQUENCE [LARGE SCALE GENOMIC DNA]</scope>
    <source>
        <strain evidence="3">DSM 10124</strain>
    </source>
</reference>
<dbReference type="Proteomes" id="UP000184423">
    <property type="component" value="Unassembled WGS sequence"/>
</dbReference>
<gene>
    <name evidence="2" type="ORF">SAMN02746091_00825</name>
</gene>
<dbReference type="EMBL" id="FQVG01000010">
    <property type="protein sequence ID" value="SHE64568.1"/>
    <property type="molecule type" value="Genomic_DNA"/>
</dbReference>
<evidence type="ECO:0000313" key="3">
    <source>
        <dbReference type="Proteomes" id="UP000184423"/>
    </source>
</evidence>